<dbReference type="PIRSF" id="PIRSF006324">
    <property type="entry name" value="LeuE"/>
    <property type="match status" value="1"/>
</dbReference>
<keyword evidence="4 6" id="KW-1133">Transmembrane helix</keyword>
<evidence type="ECO:0000313" key="7">
    <source>
        <dbReference type="EMBL" id="SHJ33669.1"/>
    </source>
</evidence>
<dbReference type="STRING" id="1121393.SAMN02745216_01477"/>
<evidence type="ECO:0000256" key="4">
    <source>
        <dbReference type="ARBA" id="ARBA00022989"/>
    </source>
</evidence>
<dbReference type="GO" id="GO:0005886">
    <property type="term" value="C:plasma membrane"/>
    <property type="evidence" value="ECO:0007669"/>
    <property type="project" value="UniProtKB-SubCell"/>
</dbReference>
<dbReference type="GO" id="GO:0015171">
    <property type="term" value="F:amino acid transmembrane transporter activity"/>
    <property type="evidence" value="ECO:0007669"/>
    <property type="project" value="TreeGrafter"/>
</dbReference>
<evidence type="ECO:0000256" key="3">
    <source>
        <dbReference type="ARBA" id="ARBA00022692"/>
    </source>
</evidence>
<dbReference type="PANTHER" id="PTHR30086:SF20">
    <property type="entry name" value="ARGININE EXPORTER PROTEIN ARGO-RELATED"/>
    <property type="match status" value="1"/>
</dbReference>
<feature type="transmembrane region" description="Helical" evidence="6">
    <location>
        <begin position="148"/>
        <end position="166"/>
    </location>
</feature>
<dbReference type="AlphaFoldDB" id="A0A1M6IGX5"/>
<dbReference type="EMBL" id="FQZU01000006">
    <property type="protein sequence ID" value="SHJ33669.1"/>
    <property type="molecule type" value="Genomic_DNA"/>
</dbReference>
<dbReference type="PANTHER" id="PTHR30086">
    <property type="entry name" value="ARGININE EXPORTER PROTEIN ARGO"/>
    <property type="match status" value="1"/>
</dbReference>
<evidence type="ECO:0000256" key="2">
    <source>
        <dbReference type="ARBA" id="ARBA00022475"/>
    </source>
</evidence>
<sequence length="211" mass="22584">MLEYSPAHWTSFFAAALILNLAPGPDIAFIMGHTVNGGKKNGLAAMFGIWTGAMGHVALAALGLSAIVAASATAFSVVKWAGVAYLLWLGLQAFRSGGEALTANKEVKSGNLWPVFRQGVLVDLFNPKVATFFLAFLPQFVVQGAGPMWLQLFVHGALIIVVAAFVEPPIIFLGDRLTVKLRESKKVGLWLERCLGAMLVGLACRLAFIEK</sequence>
<dbReference type="Pfam" id="PF01810">
    <property type="entry name" value="LysE"/>
    <property type="match status" value="1"/>
</dbReference>
<dbReference type="OrthoDB" id="9807053at2"/>
<evidence type="ECO:0000256" key="6">
    <source>
        <dbReference type="SAM" id="Phobius"/>
    </source>
</evidence>
<evidence type="ECO:0000256" key="5">
    <source>
        <dbReference type="ARBA" id="ARBA00023136"/>
    </source>
</evidence>
<reference evidence="8" key="1">
    <citation type="submission" date="2016-11" db="EMBL/GenBank/DDBJ databases">
        <authorList>
            <person name="Varghese N."/>
            <person name="Submissions S."/>
        </authorList>
    </citation>
    <scope>NUCLEOTIDE SEQUENCE [LARGE SCALE GENOMIC DNA]</scope>
    <source>
        <strain evidence="8">DSM 16219</strain>
    </source>
</reference>
<keyword evidence="2" id="KW-1003">Cell membrane</keyword>
<name>A0A1M6IGX5_9BACT</name>
<organism evidence="7 8">
    <name type="scientific">Desulfatibacillum alkenivorans DSM 16219</name>
    <dbReference type="NCBI Taxonomy" id="1121393"/>
    <lineage>
        <taxon>Bacteria</taxon>
        <taxon>Pseudomonadati</taxon>
        <taxon>Thermodesulfobacteriota</taxon>
        <taxon>Desulfobacteria</taxon>
        <taxon>Desulfobacterales</taxon>
        <taxon>Desulfatibacillaceae</taxon>
        <taxon>Desulfatibacillum</taxon>
    </lineage>
</organism>
<proteinExistence type="predicted"/>
<keyword evidence="5 6" id="KW-0472">Membrane</keyword>
<accession>A0A1M6IGX5</accession>
<feature type="transmembrane region" description="Helical" evidence="6">
    <location>
        <begin position="187"/>
        <end position="208"/>
    </location>
</feature>
<gene>
    <name evidence="7" type="ORF">SAMN02745216_01477</name>
</gene>
<feature type="transmembrane region" description="Helical" evidence="6">
    <location>
        <begin position="74"/>
        <end position="94"/>
    </location>
</feature>
<feature type="transmembrane region" description="Helical" evidence="6">
    <location>
        <begin position="12"/>
        <end position="31"/>
    </location>
</feature>
<protein>
    <submittedName>
        <fullName evidence="7">Threonine/homoserine/homoserine lactone efflux protein</fullName>
    </submittedName>
</protein>
<evidence type="ECO:0000256" key="1">
    <source>
        <dbReference type="ARBA" id="ARBA00004651"/>
    </source>
</evidence>
<feature type="transmembrane region" description="Helical" evidence="6">
    <location>
        <begin position="43"/>
        <end position="68"/>
    </location>
</feature>
<evidence type="ECO:0000313" key="8">
    <source>
        <dbReference type="Proteomes" id="UP000183994"/>
    </source>
</evidence>
<dbReference type="RefSeq" id="WP_073474508.1">
    <property type="nucleotide sequence ID" value="NZ_FQZU01000006.1"/>
</dbReference>
<keyword evidence="3 6" id="KW-0812">Transmembrane</keyword>
<dbReference type="InterPro" id="IPR001123">
    <property type="entry name" value="LeuE-type"/>
</dbReference>
<keyword evidence="8" id="KW-1185">Reference proteome</keyword>
<dbReference type="Proteomes" id="UP000183994">
    <property type="component" value="Unassembled WGS sequence"/>
</dbReference>
<comment type="subcellular location">
    <subcellularLocation>
        <location evidence="1">Cell membrane</location>
        <topology evidence="1">Multi-pass membrane protein</topology>
    </subcellularLocation>
</comment>